<sequence>MALLFYFTLLMRADRDLHSTSLYSLLCGVRDESKQNPLPFTQHSQALIIHHREGDLFALSGINNPPERGYMSTLRH</sequence>
<accession>A0A0E9PZC1</accession>
<protein>
    <submittedName>
        <fullName evidence="1">Uncharacterized protein</fullName>
    </submittedName>
</protein>
<reference evidence="1" key="1">
    <citation type="submission" date="2014-11" db="EMBL/GenBank/DDBJ databases">
        <authorList>
            <person name="Amaro Gonzalez C."/>
        </authorList>
    </citation>
    <scope>NUCLEOTIDE SEQUENCE</scope>
</reference>
<dbReference type="EMBL" id="GBXM01099162">
    <property type="protein sequence ID" value="JAH09415.1"/>
    <property type="molecule type" value="Transcribed_RNA"/>
</dbReference>
<organism evidence="1">
    <name type="scientific">Anguilla anguilla</name>
    <name type="common">European freshwater eel</name>
    <name type="synonym">Muraena anguilla</name>
    <dbReference type="NCBI Taxonomy" id="7936"/>
    <lineage>
        <taxon>Eukaryota</taxon>
        <taxon>Metazoa</taxon>
        <taxon>Chordata</taxon>
        <taxon>Craniata</taxon>
        <taxon>Vertebrata</taxon>
        <taxon>Euteleostomi</taxon>
        <taxon>Actinopterygii</taxon>
        <taxon>Neopterygii</taxon>
        <taxon>Teleostei</taxon>
        <taxon>Anguilliformes</taxon>
        <taxon>Anguillidae</taxon>
        <taxon>Anguilla</taxon>
    </lineage>
</organism>
<name>A0A0E9PZC1_ANGAN</name>
<evidence type="ECO:0000313" key="1">
    <source>
        <dbReference type="EMBL" id="JAH09415.1"/>
    </source>
</evidence>
<reference evidence="1" key="2">
    <citation type="journal article" date="2015" name="Fish Shellfish Immunol.">
        <title>Early steps in the European eel (Anguilla anguilla)-Vibrio vulnificus interaction in the gills: Role of the RtxA13 toxin.</title>
        <authorList>
            <person name="Callol A."/>
            <person name="Pajuelo D."/>
            <person name="Ebbesson L."/>
            <person name="Teles M."/>
            <person name="MacKenzie S."/>
            <person name="Amaro C."/>
        </authorList>
    </citation>
    <scope>NUCLEOTIDE SEQUENCE</scope>
</reference>
<proteinExistence type="predicted"/>
<dbReference type="AlphaFoldDB" id="A0A0E9PZC1"/>